<evidence type="ECO:0000259" key="6">
    <source>
        <dbReference type="PROSITE" id="PS51123"/>
    </source>
</evidence>
<evidence type="ECO:0000256" key="3">
    <source>
        <dbReference type="ARBA" id="ARBA00023237"/>
    </source>
</evidence>
<keyword evidence="3" id="KW-0998">Cell outer membrane</keyword>
<organism evidence="7 8">
    <name type="scientific">Moraxella lacunata</name>
    <dbReference type="NCBI Taxonomy" id="477"/>
    <lineage>
        <taxon>Bacteria</taxon>
        <taxon>Pseudomonadati</taxon>
        <taxon>Pseudomonadota</taxon>
        <taxon>Gammaproteobacteria</taxon>
        <taxon>Moraxellales</taxon>
        <taxon>Moraxellaceae</taxon>
        <taxon>Moraxella</taxon>
    </lineage>
</organism>
<dbReference type="PANTHER" id="PTHR30329">
    <property type="entry name" value="STATOR ELEMENT OF FLAGELLAR MOTOR COMPLEX"/>
    <property type="match status" value="1"/>
</dbReference>
<evidence type="ECO:0000256" key="4">
    <source>
        <dbReference type="PROSITE-ProRule" id="PRU00473"/>
    </source>
</evidence>
<protein>
    <recommendedName>
        <fullName evidence="6">OmpA-like domain-containing protein</fullName>
    </recommendedName>
</protein>
<dbReference type="GO" id="GO:0009279">
    <property type="term" value="C:cell outer membrane"/>
    <property type="evidence" value="ECO:0007669"/>
    <property type="project" value="UniProtKB-SubCell"/>
</dbReference>
<reference evidence="8" key="1">
    <citation type="submission" date="2017-03" db="EMBL/GenBank/DDBJ databases">
        <title>Draft genome sequence of Moraxella equi CCUG 4950T type strain.</title>
        <authorList>
            <person name="Salva-Serra F."/>
            <person name="Engstrom-Jakobsson H."/>
            <person name="Thorell K."/>
            <person name="Jaen-Luchoro D."/>
            <person name="Gonzales-Siles L."/>
            <person name="Karlsson R."/>
            <person name="Yazdan S."/>
            <person name="Boulund F."/>
            <person name="Johnning A."/>
            <person name="Engstrand L."/>
            <person name="Kristiansson E."/>
            <person name="Moore E."/>
        </authorList>
    </citation>
    <scope>NUCLEOTIDE SEQUENCE [LARGE SCALE GENOMIC DNA]</scope>
    <source>
        <strain evidence="8">CCUG 4441</strain>
    </source>
</reference>
<evidence type="ECO:0000313" key="7">
    <source>
        <dbReference type="EMBL" id="OPH33085.1"/>
    </source>
</evidence>
<evidence type="ECO:0000256" key="2">
    <source>
        <dbReference type="ARBA" id="ARBA00023136"/>
    </source>
</evidence>
<feature type="domain" description="OmpA-like" evidence="6">
    <location>
        <begin position="202"/>
        <end position="317"/>
    </location>
</feature>
<accession>A0A1V4GKG9</accession>
<sequence>MQLKKLAFISSALVMAVHAHADVRLGNQVTWNMSSQGAVDEFTSLATHDNAGGVVFIRPLANAEFAEQSSTNIAVNNRYLTSLQDGHYASGVACAGNVQISAVPTGKKTNDLSAQSIHTHLNPREVQYFVVQTGNNYQASLTQVDANQAQELIQGTRRQAHQVSRVQSADCAPVQHIQQQVAPVPVTPVRTTTNVQPSQPSYVAQPAKLNLTIQFDHDKSHVKSVFQKDVARAANFLKQHPSTSATIEGHTDSTGAASYNQKLSERRAKAVKHLLVNNHGIENSRLSTIGYGESRPVATNNTKAGRYENRRVVVVSQ</sequence>
<dbReference type="RefSeq" id="WP_062501658.1">
    <property type="nucleotide sequence ID" value="NZ_MXAN01000138.1"/>
</dbReference>
<dbReference type="InterPro" id="IPR006665">
    <property type="entry name" value="OmpA-like"/>
</dbReference>
<dbReference type="Proteomes" id="UP000191025">
    <property type="component" value="Unassembled WGS sequence"/>
</dbReference>
<comment type="caution">
    <text evidence="7">The sequence shown here is derived from an EMBL/GenBank/DDBJ whole genome shotgun (WGS) entry which is preliminary data.</text>
</comment>
<keyword evidence="5" id="KW-0732">Signal</keyword>
<keyword evidence="2 4" id="KW-0472">Membrane</keyword>
<dbReference type="PROSITE" id="PS51123">
    <property type="entry name" value="OMPA_2"/>
    <property type="match status" value="1"/>
</dbReference>
<dbReference type="Pfam" id="PF00691">
    <property type="entry name" value="OmpA"/>
    <property type="match status" value="1"/>
</dbReference>
<evidence type="ECO:0000256" key="5">
    <source>
        <dbReference type="SAM" id="SignalP"/>
    </source>
</evidence>
<name>A0A1V4GKG9_MORLA</name>
<evidence type="ECO:0000256" key="1">
    <source>
        <dbReference type="ARBA" id="ARBA00004442"/>
    </source>
</evidence>
<dbReference type="PRINTS" id="PR01021">
    <property type="entry name" value="OMPADOMAIN"/>
</dbReference>
<dbReference type="CDD" id="cd07185">
    <property type="entry name" value="OmpA_C-like"/>
    <property type="match status" value="1"/>
</dbReference>
<dbReference type="InterPro" id="IPR036737">
    <property type="entry name" value="OmpA-like_sf"/>
</dbReference>
<feature type="chain" id="PRO_5010716001" description="OmpA-like domain-containing protein" evidence="5">
    <location>
        <begin position="22"/>
        <end position="317"/>
    </location>
</feature>
<evidence type="ECO:0000313" key="8">
    <source>
        <dbReference type="Proteomes" id="UP000191025"/>
    </source>
</evidence>
<dbReference type="PANTHER" id="PTHR30329:SF21">
    <property type="entry name" value="LIPOPROTEIN YIAD-RELATED"/>
    <property type="match status" value="1"/>
</dbReference>
<dbReference type="SUPFAM" id="SSF103088">
    <property type="entry name" value="OmpA-like"/>
    <property type="match status" value="1"/>
</dbReference>
<feature type="signal peptide" evidence="5">
    <location>
        <begin position="1"/>
        <end position="21"/>
    </location>
</feature>
<gene>
    <name evidence="7" type="ORF">B5J94_13760</name>
</gene>
<dbReference type="InterPro" id="IPR006664">
    <property type="entry name" value="OMP_bac"/>
</dbReference>
<dbReference type="Gene3D" id="3.30.1330.60">
    <property type="entry name" value="OmpA-like domain"/>
    <property type="match status" value="1"/>
</dbReference>
<dbReference type="InterPro" id="IPR050330">
    <property type="entry name" value="Bact_OuterMem_StrucFunc"/>
</dbReference>
<dbReference type="EMBL" id="MXAN01000138">
    <property type="protein sequence ID" value="OPH33085.1"/>
    <property type="molecule type" value="Genomic_DNA"/>
</dbReference>
<comment type="subcellular location">
    <subcellularLocation>
        <location evidence="1">Cell outer membrane</location>
    </subcellularLocation>
</comment>
<proteinExistence type="predicted"/>
<dbReference type="AlphaFoldDB" id="A0A1V4GKG9"/>